<evidence type="ECO:0000313" key="2">
    <source>
        <dbReference type="Proteomes" id="UP000268529"/>
    </source>
</evidence>
<accession>A0AAX3FR04</accession>
<dbReference type="RefSeq" id="WP_129545067.1">
    <property type="nucleotide sequence ID" value="NZ_LR134310.1"/>
</dbReference>
<dbReference type="AlphaFoldDB" id="A0AAX3FR04"/>
<evidence type="ECO:0008006" key="3">
    <source>
        <dbReference type="Google" id="ProtNLM"/>
    </source>
</evidence>
<dbReference type="GeneID" id="92744911"/>
<dbReference type="Proteomes" id="UP000268529">
    <property type="component" value="Chromosome"/>
</dbReference>
<protein>
    <recommendedName>
        <fullName evidence="3">Single-stranded DNA-binding protein</fullName>
    </recommendedName>
</protein>
<gene>
    <name evidence="1" type="ORF">NCTC8529_02320</name>
</gene>
<dbReference type="EMBL" id="LR134310">
    <property type="protein sequence ID" value="VEE93171.1"/>
    <property type="molecule type" value="Genomic_DNA"/>
</dbReference>
<name>A0AAX3FR04_ACTEU</name>
<dbReference type="Pfam" id="PF17426">
    <property type="entry name" value="Putative_G5P"/>
    <property type="match status" value="1"/>
</dbReference>
<proteinExistence type="predicted"/>
<reference evidence="1 2" key="1">
    <citation type="submission" date="2018-12" db="EMBL/GenBank/DDBJ databases">
        <authorList>
            <consortium name="Pathogen Informatics"/>
        </authorList>
    </citation>
    <scope>NUCLEOTIDE SEQUENCE [LARGE SCALE GENOMIC DNA]</scope>
    <source>
        <strain evidence="1 2">NCTC8529</strain>
    </source>
</reference>
<evidence type="ECO:0000313" key="1">
    <source>
        <dbReference type="EMBL" id="VEE93171.1"/>
    </source>
</evidence>
<sequence length="116" mass="13323">MRTGFYIVGILKGYKNSSFTNRETGEVKDKHNLGLQLQEPDGYGGYNTSTQEVKLDDRCVNDNLKRTIEQFKNKLVMVLVYPREWAMEGGRKGITYNFDENSTIELVSNTESNNPY</sequence>
<dbReference type="InterPro" id="IPR035411">
    <property type="entry name" value="Putative_G5P"/>
</dbReference>
<organism evidence="1 2">
    <name type="scientific">Actinobacillus equuli</name>
    <dbReference type="NCBI Taxonomy" id="718"/>
    <lineage>
        <taxon>Bacteria</taxon>
        <taxon>Pseudomonadati</taxon>
        <taxon>Pseudomonadota</taxon>
        <taxon>Gammaproteobacteria</taxon>
        <taxon>Pasteurellales</taxon>
        <taxon>Pasteurellaceae</taxon>
        <taxon>Actinobacillus</taxon>
    </lineage>
</organism>